<gene>
    <name evidence="1" type="ORF">AVDCRST_MAG76-774</name>
</gene>
<reference evidence="1" key="1">
    <citation type="submission" date="2020-02" db="EMBL/GenBank/DDBJ databases">
        <authorList>
            <person name="Meier V. D."/>
        </authorList>
    </citation>
    <scope>NUCLEOTIDE SEQUENCE</scope>
    <source>
        <strain evidence="1">AVDCRST_MAG76</strain>
    </source>
</reference>
<accession>A0A6J4HFU3</accession>
<organism evidence="1">
    <name type="scientific">uncultured Acidimicrobiales bacterium</name>
    <dbReference type="NCBI Taxonomy" id="310071"/>
    <lineage>
        <taxon>Bacteria</taxon>
        <taxon>Bacillati</taxon>
        <taxon>Actinomycetota</taxon>
        <taxon>Acidimicrobiia</taxon>
        <taxon>Acidimicrobiales</taxon>
        <taxon>environmental samples</taxon>
    </lineage>
</organism>
<dbReference type="AlphaFoldDB" id="A0A6J4HFU3"/>
<proteinExistence type="predicted"/>
<dbReference type="EMBL" id="CADCSZ010000044">
    <property type="protein sequence ID" value="CAA9222358.1"/>
    <property type="molecule type" value="Genomic_DNA"/>
</dbReference>
<sequence length="128" mass="13859">MPTLSFEGDTHDELVRKVRRWLGSADGQLEHLDLPEAVERASELTKDALTVIAQSAPAPIARSEVVKAVTRMGHEATDSTKKAVIAGLDALSDTTQGDVVKRIENARSSVVYEMNAAVARQVLRLLVP</sequence>
<name>A0A6J4HFU3_9ACTN</name>
<evidence type="ECO:0000313" key="1">
    <source>
        <dbReference type="EMBL" id="CAA9222358.1"/>
    </source>
</evidence>
<protein>
    <submittedName>
        <fullName evidence="1">Uncharacterized protein</fullName>
    </submittedName>
</protein>